<name>A0AAV5SQ09_9BILA</name>
<sequence length="373" mass="42092">DTPLATVTEWQNKCSEYFRQSNDGLLSLITKGFETMTVLLADESDRKHVLCALRTLESQRSVTMEFEESESDPLRVVAFGLVQSLHLTLHKMYDKIESLQTCKNSSVPTVTQCARPDKTPLPTTSQFNVKAEDILNNCEIPTFDAMIPKEEDMDDFQSIAATTNESTSITAVARNTPRAAANALEYTESDDSDDDFEPSPKLLKRTPQLGEGESGDAVQTVQKCLVYECEKYLESAASLTYHLYKEHNSLTLKKAGYCIICSCGYRVRSKSAVHRHDVQCLRKFTLHKLEVTPRCIFCNKYPKTASAYDDHLYREHESSLRKTGHYLICSCGDHIFHRGSAHRKRCDGRQFTIHELDGDGEPECLSQPKAEPI</sequence>
<feature type="region of interest" description="Disordered" evidence="1">
    <location>
        <begin position="185"/>
        <end position="214"/>
    </location>
</feature>
<feature type="domain" description="C2H2-type" evidence="2">
    <location>
        <begin position="224"/>
        <end position="247"/>
    </location>
</feature>
<gene>
    <name evidence="3" type="ORF">PENTCL1PPCAC_7626</name>
</gene>
<feature type="non-terminal residue" evidence="3">
    <location>
        <position position="1"/>
    </location>
</feature>
<evidence type="ECO:0000313" key="3">
    <source>
        <dbReference type="EMBL" id="GMS85451.1"/>
    </source>
</evidence>
<dbReference type="SMART" id="SM00355">
    <property type="entry name" value="ZnF_C2H2"/>
    <property type="match status" value="2"/>
</dbReference>
<feature type="compositionally biased region" description="Acidic residues" evidence="1">
    <location>
        <begin position="187"/>
        <end position="197"/>
    </location>
</feature>
<dbReference type="PROSITE" id="PS00028">
    <property type="entry name" value="ZINC_FINGER_C2H2_1"/>
    <property type="match status" value="1"/>
</dbReference>
<dbReference type="EMBL" id="BTSX01000002">
    <property type="protein sequence ID" value="GMS85451.1"/>
    <property type="molecule type" value="Genomic_DNA"/>
</dbReference>
<evidence type="ECO:0000259" key="2">
    <source>
        <dbReference type="PROSITE" id="PS00028"/>
    </source>
</evidence>
<protein>
    <recommendedName>
        <fullName evidence="2">C2H2-type domain-containing protein</fullName>
    </recommendedName>
</protein>
<accession>A0AAV5SQ09</accession>
<organism evidence="3 4">
    <name type="scientific">Pristionchus entomophagus</name>
    <dbReference type="NCBI Taxonomy" id="358040"/>
    <lineage>
        <taxon>Eukaryota</taxon>
        <taxon>Metazoa</taxon>
        <taxon>Ecdysozoa</taxon>
        <taxon>Nematoda</taxon>
        <taxon>Chromadorea</taxon>
        <taxon>Rhabditida</taxon>
        <taxon>Rhabditina</taxon>
        <taxon>Diplogasteromorpha</taxon>
        <taxon>Diplogasteroidea</taxon>
        <taxon>Neodiplogasteridae</taxon>
        <taxon>Pristionchus</taxon>
    </lineage>
</organism>
<comment type="caution">
    <text evidence="3">The sequence shown here is derived from an EMBL/GenBank/DDBJ whole genome shotgun (WGS) entry which is preliminary data.</text>
</comment>
<evidence type="ECO:0000256" key="1">
    <source>
        <dbReference type="SAM" id="MobiDB-lite"/>
    </source>
</evidence>
<keyword evidence="4" id="KW-1185">Reference proteome</keyword>
<reference evidence="3" key="1">
    <citation type="submission" date="2023-10" db="EMBL/GenBank/DDBJ databases">
        <title>Genome assembly of Pristionchus species.</title>
        <authorList>
            <person name="Yoshida K."/>
            <person name="Sommer R.J."/>
        </authorList>
    </citation>
    <scope>NUCLEOTIDE SEQUENCE</scope>
    <source>
        <strain evidence="3">RS0144</strain>
    </source>
</reference>
<proteinExistence type="predicted"/>
<dbReference type="InterPro" id="IPR013087">
    <property type="entry name" value="Znf_C2H2_type"/>
</dbReference>
<evidence type="ECO:0000313" key="4">
    <source>
        <dbReference type="Proteomes" id="UP001432027"/>
    </source>
</evidence>
<dbReference type="AlphaFoldDB" id="A0AAV5SQ09"/>
<dbReference type="Proteomes" id="UP001432027">
    <property type="component" value="Unassembled WGS sequence"/>
</dbReference>